<dbReference type="PANTHER" id="PTHR12011">
    <property type="entry name" value="ADHESION G-PROTEIN COUPLED RECEPTOR"/>
    <property type="match status" value="1"/>
</dbReference>
<feature type="compositionally biased region" description="Low complexity" evidence="12">
    <location>
        <begin position="1970"/>
        <end position="1981"/>
    </location>
</feature>
<evidence type="ECO:0000313" key="18">
    <source>
        <dbReference type="Proteomes" id="UP001165740"/>
    </source>
</evidence>
<dbReference type="InterPro" id="IPR000152">
    <property type="entry name" value="EGF-type_Asp/Asn_hydroxyl_site"/>
</dbReference>
<feature type="transmembrane region" description="Helical" evidence="13">
    <location>
        <begin position="1838"/>
        <end position="1861"/>
    </location>
</feature>
<evidence type="ECO:0000256" key="12">
    <source>
        <dbReference type="SAM" id="MobiDB-lite"/>
    </source>
</evidence>
<dbReference type="PROSITE" id="PS00022">
    <property type="entry name" value="EGF_1"/>
    <property type="match status" value="1"/>
</dbReference>
<feature type="region of interest" description="Disordered" evidence="12">
    <location>
        <begin position="2182"/>
        <end position="2217"/>
    </location>
</feature>
<feature type="compositionally biased region" description="Polar residues" evidence="12">
    <location>
        <begin position="1950"/>
        <end position="1969"/>
    </location>
</feature>
<evidence type="ECO:0000259" key="14">
    <source>
        <dbReference type="PROSITE" id="PS50026"/>
    </source>
</evidence>
<gene>
    <name evidence="19 20 21 22 23 24 25 26 27 28" type="primary">LOC106060536</name>
</gene>
<dbReference type="GO" id="GO:0004930">
    <property type="term" value="F:G protein-coupled receptor activity"/>
    <property type="evidence" value="ECO:0007669"/>
    <property type="project" value="InterPro"/>
</dbReference>
<keyword evidence="11" id="KW-0245">EGF-like domain</keyword>
<evidence type="ECO:0000313" key="25">
    <source>
        <dbReference type="RefSeq" id="XP_055887570.1"/>
    </source>
</evidence>
<dbReference type="CDD" id="cd15040">
    <property type="entry name" value="7tmB2_Adhesion"/>
    <property type="match status" value="1"/>
</dbReference>
<dbReference type="RefSeq" id="XP_055887572.1">
    <property type="nucleotide sequence ID" value="XM_056031597.1"/>
</dbReference>
<keyword evidence="8 13" id="KW-0472">Membrane</keyword>
<protein>
    <submittedName>
        <fullName evidence="19 20">Adhesion G-protein coupled receptor G4-like isoform X1</fullName>
    </submittedName>
</protein>
<name>A0A9W3AJU3_BIOGL</name>
<feature type="region of interest" description="Disordered" evidence="12">
    <location>
        <begin position="1948"/>
        <end position="1981"/>
    </location>
</feature>
<dbReference type="InterPro" id="IPR017981">
    <property type="entry name" value="GPCR_2-like_7TM"/>
</dbReference>
<sequence length="2217" mass="242742">MRATRKLTLHKVLLVTSTLYLYLNTVHAGLFCPSYVGNYDYHFVLEIYDVPPECLENNNIIYSLDSAGVIKCSNNTECKTSTDVADSYEVWFKKLGRPNGLQYNLTYPSTANVTLPLGTYQTVWTCGRHQYNHSCTVRTGVEEDECDFCLHNTYCEDLPVGYQCLCEDGYSGINCSQGDQRLYCNYTDIFYSTYAHACSDPKALDCYVAGQTLSQPLQFNLDKVQFNVSFLMTNQSANISICVPESAVIGNYTFIGTIEAETREKFDLTFDVYLMSVFLNVPESGYYLFNVSEDVSVNDKVVNVSKTPCSDCIQIVDNKKTENIHFFDTVWDDAITLDKNTFIVTRPLKAPNVVMKKLKAAVGQLDYGSINVTFQVTDVDEPPSCNETEIDIEISLPGDSVDTLDVHLNCSDPDVEAKFKVINYSVDPNYESFFSVNEDGILRVTSSLAYLAPGLHHFNITLNKDYKDDRFRTILQISLTIRDPTQESGDTTVPTEQEDTTETTEPMSTTTTVSDTLRNTTLFYYPTPSASRYITTATSANSTSFVTSNLFSTASTPSTPTFGSLSTVTSIGHNSTFASSGYLSTITSSRYVSTLTSSDYVGTLESTDYVATLASSFYVSALTSSNPLTSSDPVTKLTSSGYVSTLTSSGYISTLTSSDYVSTPDSTNHASVTNTNTVLNTSVTTSGTTPTVSLGFTSQSEMITFPVSLSTAADSLITHSPVDPFYITTKSEDSIMTNTLSNPVYTSKASEDSITTNSPSDIVYSSDSIMTNAPSDPVYSSDSIMTNAPSDPVYSSDSIMTNAPSDPVYSSNSKMTNAPTDPVYLSDSIMTNAPSDLVYSSNSKMTNAPTDPVYLSDSIMTNAPSDPVYSSNSKMTNAPTDLVYLSDSIMTNAPTDPVYSSDSIMTNAPSDPVYSSNSKMTNAPTDPVYLSDSIMTNAPSDLVYSSNSKMTNAPTDPVYLSDSIMTNAPSDPVYSSNSKMTNAPTDLVYLSDSIMTNAPTDPVYLSDSIMTNAPSDPVYSSNFKMTNAPTDPVYLSDSIMTNAPSDPVYSSNSKMTNAPSDPVYSSDSIMTNAPSDPVYSSDSIMTNAPSDPVYSSDSIMTNAPSDPVYSSDSIMTNAPSDPVYSSTKLADSIRKTSSTISLSTLVASEAFSSLSSTNILSHTLTITFSSTSKSIDMLSTSATSFQLTTANFLSTTESTYFFSWSTQSTPTLTPEVSQISESPLITPTATVSLNSVYTTSSDSQMPSTLVVDPTSTPVVTSTLPPENCIPETVVLTQTLAQKNKTIYNISCSQSGVVGLELLSSGEAGDAVQLIGTSIFLSKELPNTLANFTIIVAVKFVGRSDNYSTTFLLACPETREPDGVIFSQAWPETLHTEACPTGYSGTISRWCTKDATWEPYNITSCTRGVDKALNMLDQLNSSSLNMSLVKEIIKLADPQKPVNNSEDFKNLLTILNRLSITFKDSDAPLDFDSFQQIANITDQLVSGDDNVWLNERSGQDQAAQLMESFERMATASLKSLNKTGEITLTTSKLGITLNVLAKNITYDSTQSQGWVNEAKNKISYDPLDAGSLNYSIILYRNLADHVRLNQSLQEKFEESKGLVNKTFNSYIISISVSQGQISKPISITFSLVQNNYSKPACGFLNTSNSLESFWSTSGCTVTAFSESQVTCTCNHLTNFAVLMSPFGNLIDTEALSYISIIGCSISLFCLTLTVIIYIVLWKYLKNDRSVLHLNLSVCLMIGYIVFLAGVRSTENRVGCIVVAALLHYFFLAVFFMMLAEGVEIIKSVSFVFTSRSIIGYLLLGAYGIPLIIVGVSLAVTQTEGYGNDKYCWLSTSSGLIWAFVGPVLLIFLANLIILIIVLRTMQTSRIIKDKSVPDRVKSAIRSICILSPILGLAWIFGVLSVNEASQVFTYLFAIFNSLQGLFIFIFQCLLQHQVKDAMKEKRRKYKVQNSVDSGQKLVSSNSSVRGTQSQSNTTTKSTSEGVFDYPLFPNAVYKDAKNESNTVYKDAKNGNKNEVTRGQDATEAANMAIKEDNYMNYDLAYAGTPYKNSDPMVFPNYGFSFSEMDLDDFKSNNQIVEIDGNSIRSKESWQARSRRRKQGLDENAEIEKERLKHVYGDVQAVRRLPQNSVPENSQLRAKERWKQLQLLAKSTQKSKDRDSIPETKEDIFMAPQLGALVDSYKHNNPKKSRPQLPPLVIPRPNAGHSLSPGYHSHI</sequence>
<keyword evidence="9 11" id="KW-1015">Disulfide bond</keyword>
<feature type="domain" description="G-protein coupled receptors family 2 profile 1" evidence="16">
    <location>
        <begin position="1354"/>
        <end position="1408"/>
    </location>
</feature>
<dbReference type="OrthoDB" id="10052455at2759"/>
<dbReference type="GO" id="GO:0005886">
    <property type="term" value="C:plasma membrane"/>
    <property type="evidence" value="ECO:0007669"/>
    <property type="project" value="UniProtKB-SubCell"/>
</dbReference>
<evidence type="ECO:0000256" key="5">
    <source>
        <dbReference type="ARBA" id="ARBA00022729"/>
    </source>
</evidence>
<feature type="transmembrane region" description="Helical" evidence="13">
    <location>
        <begin position="1730"/>
        <end position="1748"/>
    </location>
</feature>
<evidence type="ECO:0000313" key="19">
    <source>
        <dbReference type="RefSeq" id="XP_055887564.1"/>
    </source>
</evidence>
<dbReference type="InterPro" id="IPR000742">
    <property type="entry name" value="EGF"/>
</dbReference>
<feature type="transmembrane region" description="Helical" evidence="13">
    <location>
        <begin position="1910"/>
        <end position="1933"/>
    </location>
</feature>
<dbReference type="PANTHER" id="PTHR12011:SF347">
    <property type="entry name" value="FI21270P1-RELATED"/>
    <property type="match status" value="1"/>
</dbReference>
<feature type="transmembrane region" description="Helical" evidence="13">
    <location>
        <begin position="1693"/>
        <end position="1718"/>
    </location>
</feature>
<evidence type="ECO:0000256" key="4">
    <source>
        <dbReference type="ARBA" id="ARBA00022692"/>
    </source>
</evidence>
<reference evidence="19 20" key="1">
    <citation type="submission" date="2025-04" db="UniProtKB">
        <authorList>
            <consortium name="RefSeq"/>
        </authorList>
    </citation>
    <scope>IDENTIFICATION</scope>
</reference>
<dbReference type="InterPro" id="IPR046338">
    <property type="entry name" value="GAIN_dom_sf"/>
</dbReference>
<dbReference type="Pfam" id="PF01825">
    <property type="entry name" value="GPS"/>
    <property type="match status" value="1"/>
</dbReference>
<evidence type="ECO:0000256" key="7">
    <source>
        <dbReference type="ARBA" id="ARBA00022989"/>
    </source>
</evidence>
<evidence type="ECO:0000313" key="28">
    <source>
        <dbReference type="RefSeq" id="XP_055887574.1"/>
    </source>
</evidence>
<dbReference type="FunFam" id="1.20.1070.10:FF:000058">
    <property type="entry name" value="Adhesion G protein-coupled receptor F5"/>
    <property type="match status" value="1"/>
</dbReference>
<proteinExistence type="inferred from homology"/>
<organism evidence="18 21">
    <name type="scientific">Biomphalaria glabrata</name>
    <name type="common">Bloodfluke planorb</name>
    <name type="synonym">Freshwater snail</name>
    <dbReference type="NCBI Taxonomy" id="6526"/>
    <lineage>
        <taxon>Eukaryota</taxon>
        <taxon>Metazoa</taxon>
        <taxon>Spiralia</taxon>
        <taxon>Lophotrochozoa</taxon>
        <taxon>Mollusca</taxon>
        <taxon>Gastropoda</taxon>
        <taxon>Heterobranchia</taxon>
        <taxon>Euthyneura</taxon>
        <taxon>Panpulmonata</taxon>
        <taxon>Hygrophila</taxon>
        <taxon>Lymnaeoidea</taxon>
        <taxon>Planorbidae</taxon>
        <taxon>Biomphalaria</taxon>
    </lineage>
</organism>
<feature type="domain" description="EGF-like" evidence="14">
    <location>
        <begin position="142"/>
        <end position="176"/>
    </location>
</feature>
<evidence type="ECO:0000313" key="27">
    <source>
        <dbReference type="RefSeq" id="XP_055887572.1"/>
    </source>
</evidence>
<dbReference type="PROSITE" id="PS01186">
    <property type="entry name" value="EGF_2"/>
    <property type="match status" value="1"/>
</dbReference>
<dbReference type="Pfam" id="PF00002">
    <property type="entry name" value="7tm_2"/>
    <property type="match status" value="1"/>
</dbReference>
<dbReference type="GO" id="GO:0005509">
    <property type="term" value="F:calcium ion binding"/>
    <property type="evidence" value="ECO:0007669"/>
    <property type="project" value="InterPro"/>
</dbReference>
<evidence type="ECO:0000259" key="17">
    <source>
        <dbReference type="PROSITE" id="PS50261"/>
    </source>
</evidence>
<dbReference type="GO" id="GO:0007166">
    <property type="term" value="P:cell surface receptor signaling pathway"/>
    <property type="evidence" value="ECO:0007669"/>
    <property type="project" value="InterPro"/>
</dbReference>
<dbReference type="PROSITE" id="PS50227">
    <property type="entry name" value="G_PROTEIN_RECEP_F2_3"/>
    <property type="match status" value="1"/>
</dbReference>
<keyword evidence="7 13" id="KW-1133">Transmembrane helix</keyword>
<comment type="similarity">
    <text evidence="2">Belongs to the G-protein coupled receptor 2 family. Adhesion G-protein coupled receptor (ADGR) subfamily.</text>
</comment>
<keyword evidence="3" id="KW-1003">Cell membrane</keyword>
<dbReference type="SMART" id="SM00179">
    <property type="entry name" value="EGF_CA"/>
    <property type="match status" value="1"/>
</dbReference>
<dbReference type="InterPro" id="IPR000832">
    <property type="entry name" value="GPCR_2_secretin-like"/>
</dbReference>
<feature type="transmembrane region" description="Helical" evidence="13">
    <location>
        <begin position="1882"/>
        <end position="1904"/>
    </location>
</feature>
<dbReference type="InterPro" id="IPR001879">
    <property type="entry name" value="GPCR_2_extracellular_dom"/>
</dbReference>
<evidence type="ECO:0000256" key="6">
    <source>
        <dbReference type="ARBA" id="ARBA00022737"/>
    </source>
</evidence>
<feature type="compositionally biased region" description="Low complexity" evidence="12">
    <location>
        <begin position="503"/>
        <end position="512"/>
    </location>
</feature>
<keyword evidence="6" id="KW-0677">Repeat</keyword>
<comment type="subcellular location">
    <subcellularLocation>
        <location evidence="1">Cell membrane</location>
        <topology evidence="1">Multi-pass membrane protein</topology>
    </subcellularLocation>
</comment>
<evidence type="ECO:0000313" key="26">
    <source>
        <dbReference type="RefSeq" id="XP_055887571.1"/>
    </source>
</evidence>
<dbReference type="RefSeq" id="XP_055887569.1">
    <property type="nucleotide sequence ID" value="XM_056031594.1"/>
</dbReference>
<dbReference type="RefSeq" id="XP_055887565.1">
    <property type="nucleotide sequence ID" value="XM_056031590.1"/>
</dbReference>
<dbReference type="InterPro" id="IPR001881">
    <property type="entry name" value="EGF-like_Ca-bd_dom"/>
</dbReference>
<dbReference type="Gene3D" id="1.20.1070.10">
    <property type="entry name" value="Rhodopsin 7-helix transmembrane proteins"/>
    <property type="match status" value="1"/>
</dbReference>
<evidence type="ECO:0000256" key="8">
    <source>
        <dbReference type="ARBA" id="ARBA00023136"/>
    </source>
</evidence>
<evidence type="ECO:0000313" key="22">
    <source>
        <dbReference type="RefSeq" id="XP_055887567.1"/>
    </source>
</evidence>
<evidence type="ECO:0000313" key="23">
    <source>
        <dbReference type="RefSeq" id="XP_055887568.1"/>
    </source>
</evidence>
<keyword evidence="18" id="KW-1185">Reference proteome</keyword>
<accession>A0A9W3AJU3</accession>
<dbReference type="RefSeq" id="XP_055887568.1">
    <property type="nucleotide sequence ID" value="XM_056031593.1"/>
</dbReference>
<dbReference type="PROSITE" id="PS00010">
    <property type="entry name" value="ASX_HYDROXYL"/>
    <property type="match status" value="1"/>
</dbReference>
<evidence type="ECO:0000256" key="11">
    <source>
        <dbReference type="PROSITE-ProRule" id="PRU00076"/>
    </source>
</evidence>
<dbReference type="RefSeq" id="XP_055887574.1">
    <property type="nucleotide sequence ID" value="XM_056031599.1"/>
</dbReference>
<evidence type="ECO:0000259" key="16">
    <source>
        <dbReference type="PROSITE" id="PS50227"/>
    </source>
</evidence>
<evidence type="ECO:0000313" key="21">
    <source>
        <dbReference type="RefSeq" id="XP_055887566.1"/>
    </source>
</evidence>
<feature type="transmembrane region" description="Helical" evidence="13">
    <location>
        <begin position="1754"/>
        <end position="1775"/>
    </location>
</feature>
<evidence type="ECO:0000256" key="3">
    <source>
        <dbReference type="ARBA" id="ARBA00022475"/>
    </source>
</evidence>
<dbReference type="SMART" id="SM00303">
    <property type="entry name" value="GPS"/>
    <property type="match status" value="1"/>
</dbReference>
<evidence type="ECO:0000313" key="20">
    <source>
        <dbReference type="RefSeq" id="XP_055887565.1"/>
    </source>
</evidence>
<feature type="region of interest" description="Disordered" evidence="12">
    <location>
        <begin position="484"/>
        <end position="512"/>
    </location>
</feature>
<dbReference type="RefSeq" id="XP_055887570.1">
    <property type="nucleotide sequence ID" value="XM_056031595.1"/>
</dbReference>
<dbReference type="Proteomes" id="UP001165740">
    <property type="component" value="Chromosome 6"/>
</dbReference>
<evidence type="ECO:0000256" key="2">
    <source>
        <dbReference type="ARBA" id="ARBA00007343"/>
    </source>
</evidence>
<dbReference type="PROSITE" id="PS50261">
    <property type="entry name" value="G_PROTEIN_RECEP_F2_4"/>
    <property type="match status" value="1"/>
</dbReference>
<evidence type="ECO:0000313" key="24">
    <source>
        <dbReference type="RefSeq" id="XP_055887569.1"/>
    </source>
</evidence>
<evidence type="ECO:0000256" key="9">
    <source>
        <dbReference type="ARBA" id="ARBA00023157"/>
    </source>
</evidence>
<dbReference type="InterPro" id="IPR057244">
    <property type="entry name" value="GAIN_B"/>
</dbReference>
<dbReference type="RefSeq" id="XP_055887564.1">
    <property type="nucleotide sequence ID" value="XM_056031589.1"/>
</dbReference>
<dbReference type="OMA" id="KTNDYTY"/>
<feature type="transmembrane region" description="Helical" evidence="13">
    <location>
        <begin position="1796"/>
        <end position="1818"/>
    </location>
</feature>
<dbReference type="PROSITE" id="PS50221">
    <property type="entry name" value="GAIN_B"/>
    <property type="match status" value="1"/>
</dbReference>
<dbReference type="PRINTS" id="PR00249">
    <property type="entry name" value="GPCRSECRETIN"/>
</dbReference>
<dbReference type="RefSeq" id="XP_055887566.1">
    <property type="nucleotide sequence ID" value="XM_056031591.1"/>
</dbReference>
<evidence type="ECO:0000256" key="1">
    <source>
        <dbReference type="ARBA" id="ARBA00004651"/>
    </source>
</evidence>
<dbReference type="PROSITE" id="PS50026">
    <property type="entry name" value="EGF_3"/>
    <property type="match status" value="1"/>
</dbReference>
<dbReference type="GeneID" id="106060536"/>
<dbReference type="InterPro" id="IPR008077">
    <property type="entry name" value="GPCR_2_brain_angio_inhib"/>
</dbReference>
<keyword evidence="4 13" id="KW-0812">Transmembrane</keyword>
<dbReference type="InterPro" id="IPR000203">
    <property type="entry name" value="GPS"/>
</dbReference>
<dbReference type="Gene3D" id="2.60.220.50">
    <property type="match status" value="1"/>
</dbReference>
<comment type="caution">
    <text evidence="11">Lacks conserved residue(s) required for the propagation of feature annotation.</text>
</comment>
<dbReference type="PRINTS" id="PR01694">
    <property type="entry name" value="BAIPRECURSOR"/>
</dbReference>
<keyword evidence="10" id="KW-0325">Glycoprotein</keyword>
<dbReference type="RefSeq" id="XP_055887567.1">
    <property type="nucleotide sequence ID" value="XM_056031592.1"/>
</dbReference>
<keyword evidence="5" id="KW-0732">Signal</keyword>
<feature type="domain" description="G-protein coupled receptors family 2 profile 2" evidence="17">
    <location>
        <begin position="1694"/>
        <end position="1934"/>
    </location>
</feature>
<evidence type="ECO:0000256" key="13">
    <source>
        <dbReference type="SAM" id="Phobius"/>
    </source>
</evidence>
<evidence type="ECO:0000256" key="10">
    <source>
        <dbReference type="ARBA" id="ARBA00023180"/>
    </source>
</evidence>
<evidence type="ECO:0000259" key="15">
    <source>
        <dbReference type="PROSITE" id="PS50221"/>
    </source>
</evidence>
<dbReference type="RefSeq" id="XP_055887571.1">
    <property type="nucleotide sequence ID" value="XM_056031596.1"/>
</dbReference>
<feature type="domain" description="GAIN-B" evidence="15">
    <location>
        <begin position="1524"/>
        <end position="1688"/>
    </location>
</feature>
<feature type="disulfide bond" evidence="11">
    <location>
        <begin position="166"/>
        <end position="175"/>
    </location>
</feature>